<dbReference type="PANTHER" id="PTHR46061">
    <property type="entry name" value="THYROTROPIN-RELEASING HORMONE RECEPTOR"/>
    <property type="match status" value="1"/>
</dbReference>
<evidence type="ECO:0000313" key="18">
    <source>
        <dbReference type="RefSeq" id="XP_013403729.1"/>
    </source>
</evidence>
<evidence type="ECO:0000256" key="6">
    <source>
        <dbReference type="ARBA" id="ARBA00023136"/>
    </source>
</evidence>
<dbReference type="RefSeq" id="XP_013403725.1">
    <property type="nucleotide sequence ID" value="XM_013548271.2"/>
</dbReference>
<reference evidence="13 14" key="1">
    <citation type="submission" date="2025-04" db="UniProtKB">
        <authorList>
            <consortium name="RefSeq"/>
        </authorList>
    </citation>
    <scope>IDENTIFICATION</scope>
    <source>
        <tissue evidence="13 14">Gonads</tissue>
    </source>
</reference>
<evidence type="ECO:0000256" key="5">
    <source>
        <dbReference type="ARBA" id="ARBA00022989"/>
    </source>
</evidence>
<dbReference type="PROSITE" id="PS50262">
    <property type="entry name" value="G_PROTEIN_RECEP_F1_2"/>
    <property type="match status" value="1"/>
</dbReference>
<dbReference type="AlphaFoldDB" id="A0A1S3IZV0"/>
<feature type="transmembrane region" description="Helical" evidence="10">
    <location>
        <begin position="219"/>
        <end position="244"/>
    </location>
</feature>
<evidence type="ECO:0000256" key="3">
    <source>
        <dbReference type="ARBA" id="ARBA00018873"/>
    </source>
</evidence>
<feature type="transmembrane region" description="Helical" evidence="10">
    <location>
        <begin position="119"/>
        <end position="138"/>
    </location>
</feature>
<evidence type="ECO:0000256" key="4">
    <source>
        <dbReference type="ARBA" id="ARBA00022692"/>
    </source>
</evidence>
<proteinExistence type="inferred from homology"/>
<evidence type="ECO:0000256" key="10">
    <source>
        <dbReference type="SAM" id="Phobius"/>
    </source>
</evidence>
<comment type="function">
    <text evidence="1">Receptor for thyrotropin-releasing hormone (TRH). Upon ligand binding, this G-protein-coupled receptor triggers activation of the phosphatidylinositol (IP3)-calcium-protein kinase C (PKC) pathway.</text>
</comment>
<dbReference type="GO" id="GO:0004997">
    <property type="term" value="F:thyrotropin-releasing hormone receptor activity"/>
    <property type="evidence" value="ECO:0007669"/>
    <property type="project" value="InterPro"/>
</dbReference>
<dbReference type="PANTHER" id="PTHR46061:SF3">
    <property type="entry name" value="THYROTROPIN-RELEASING HORMONE RECEPTOR"/>
    <property type="match status" value="1"/>
</dbReference>
<sequence length="397" mass="44999">MEGWPFISVNVTAQDQSAEIAVAVFPLNNTMENTTDNPLSNVTAPAVNIAHKVISITLGFLIFLVGILGNVLVIWVVTRTKTMHSTTNCYLVSLAAADCIVLLTATLPFTLGQFYKYGIIPYGIVSCALLTFFSYMGINVSSLSITAFTVERYIAICHPMKAYTICTISRAKKIIIALWVFSALYSAPWLALTKITPINEVNETTFNNCDYKLKRDHYFVYYLVDLVMFYILPLCLTAVLYFLIGRVLFSSERTGAVADSIRRRNRKNEKNREEMGSIHKKSSTRSEQNPSSRIQIVKMLAVIVVLFAVLWLPYRGLVVYNSVSSRPFLNEWFVLFCLMMIFLNSAINPILYNAMSKRFQRAFKRLLCRSAVKRKFGTGSNIHTTFSELQKEDSIYR</sequence>
<dbReference type="Gene3D" id="1.20.1070.10">
    <property type="entry name" value="Rhodopsin 7-helix transmembrane proteins"/>
    <property type="match status" value="1"/>
</dbReference>
<feature type="transmembrane region" description="Helical" evidence="10">
    <location>
        <begin position="53"/>
        <end position="77"/>
    </location>
</feature>
<feature type="transmembrane region" description="Helical" evidence="10">
    <location>
        <begin position="174"/>
        <end position="192"/>
    </location>
</feature>
<dbReference type="SMART" id="SM01381">
    <property type="entry name" value="7TM_GPCR_Srsx"/>
    <property type="match status" value="1"/>
</dbReference>
<dbReference type="RefSeq" id="XP_013403726.1">
    <property type="nucleotide sequence ID" value="XM_013548272.2"/>
</dbReference>
<evidence type="ECO:0000313" key="17">
    <source>
        <dbReference type="RefSeq" id="XP_013403728.1"/>
    </source>
</evidence>
<evidence type="ECO:0000313" key="12">
    <source>
        <dbReference type="Proteomes" id="UP000085678"/>
    </source>
</evidence>
<keyword evidence="4 8" id="KW-0812">Transmembrane</keyword>
<organism evidence="12 16">
    <name type="scientific">Lingula anatina</name>
    <name type="common">Brachiopod</name>
    <name type="synonym">Lingula unguis</name>
    <dbReference type="NCBI Taxonomy" id="7574"/>
    <lineage>
        <taxon>Eukaryota</taxon>
        <taxon>Metazoa</taxon>
        <taxon>Spiralia</taxon>
        <taxon>Lophotrochozoa</taxon>
        <taxon>Brachiopoda</taxon>
        <taxon>Linguliformea</taxon>
        <taxon>Lingulata</taxon>
        <taxon>Lingulida</taxon>
        <taxon>Linguloidea</taxon>
        <taxon>Lingulidae</taxon>
        <taxon>Lingula</taxon>
    </lineage>
</organism>
<dbReference type="PROSITE" id="PS00237">
    <property type="entry name" value="G_PROTEIN_RECEP_F1_1"/>
    <property type="match status" value="1"/>
</dbReference>
<dbReference type="RefSeq" id="XP_013403724.1">
    <property type="nucleotide sequence ID" value="XM_013548270.2"/>
</dbReference>
<dbReference type="PRINTS" id="PR01846">
    <property type="entry name" value="TRHRFAMILY"/>
</dbReference>
<dbReference type="GO" id="GO:0016020">
    <property type="term" value="C:membrane"/>
    <property type="evidence" value="ECO:0007669"/>
    <property type="project" value="UniProtKB-SubCell"/>
</dbReference>
<dbReference type="KEGG" id="lak:106168991"/>
<dbReference type="Pfam" id="PF00001">
    <property type="entry name" value="7tm_1"/>
    <property type="match status" value="1"/>
</dbReference>
<feature type="compositionally biased region" description="Basic and acidic residues" evidence="9">
    <location>
        <begin position="268"/>
        <end position="277"/>
    </location>
</feature>
<dbReference type="RefSeq" id="XP_013403728.1">
    <property type="nucleotide sequence ID" value="XM_013548274.2"/>
</dbReference>
<evidence type="ECO:0000313" key="13">
    <source>
        <dbReference type="RefSeq" id="XP_013403724.1"/>
    </source>
</evidence>
<dbReference type="InterPro" id="IPR017452">
    <property type="entry name" value="GPCR_Rhodpsn_7TM"/>
</dbReference>
<dbReference type="GeneID" id="106168991"/>
<evidence type="ECO:0000313" key="14">
    <source>
        <dbReference type="RefSeq" id="XP_013403725.1"/>
    </source>
</evidence>
<gene>
    <name evidence="13 14 15 16 17 18" type="primary">LOC106168991</name>
</gene>
<evidence type="ECO:0000256" key="1">
    <source>
        <dbReference type="ARBA" id="ARBA00004100"/>
    </source>
</evidence>
<evidence type="ECO:0000313" key="16">
    <source>
        <dbReference type="RefSeq" id="XP_013403727.1"/>
    </source>
</evidence>
<dbReference type="SUPFAM" id="SSF81321">
    <property type="entry name" value="Family A G protein-coupled receptor-like"/>
    <property type="match status" value="1"/>
</dbReference>
<feature type="domain" description="G-protein coupled receptors family 1 profile" evidence="11">
    <location>
        <begin position="69"/>
        <end position="352"/>
    </location>
</feature>
<name>A0A1S3IZV0_LINAN</name>
<evidence type="ECO:0000256" key="8">
    <source>
        <dbReference type="RuleBase" id="RU000688"/>
    </source>
</evidence>
<dbReference type="InterPro" id="IPR000276">
    <property type="entry name" value="GPCR_Rhodpsn"/>
</dbReference>
<dbReference type="OrthoDB" id="5987936at2759"/>
<accession>A0A1S3IZV0</accession>
<dbReference type="PRINTS" id="PR00751">
    <property type="entry name" value="THYROLIBRINR"/>
</dbReference>
<feature type="region of interest" description="Disordered" evidence="9">
    <location>
        <begin position="260"/>
        <end position="289"/>
    </location>
</feature>
<dbReference type="RefSeq" id="XP_013403729.1">
    <property type="nucleotide sequence ID" value="XM_013548275.2"/>
</dbReference>
<feature type="transmembrane region" description="Helical" evidence="10">
    <location>
        <begin position="295"/>
        <end position="312"/>
    </location>
</feature>
<keyword evidence="8" id="KW-0297">G-protein coupled receptor</keyword>
<keyword evidence="6 10" id="KW-0472">Membrane</keyword>
<protein>
    <recommendedName>
        <fullName evidence="3">Thyrotropin-releasing hormone receptor</fullName>
    </recommendedName>
    <alternativeName>
        <fullName evidence="7">Thyroliberin receptor</fullName>
    </alternativeName>
</protein>
<feature type="transmembrane region" description="Helical" evidence="10">
    <location>
        <begin position="89"/>
        <end position="107"/>
    </location>
</feature>
<keyword evidence="8" id="KW-0807">Transducer</keyword>
<dbReference type="Proteomes" id="UP000085678">
    <property type="component" value="Unplaced"/>
</dbReference>
<comment type="subcellular location">
    <subcellularLocation>
        <location evidence="2">Membrane</location>
    </subcellularLocation>
</comment>
<evidence type="ECO:0000313" key="15">
    <source>
        <dbReference type="RefSeq" id="XP_013403726.1"/>
    </source>
</evidence>
<keyword evidence="8" id="KW-0675">Receptor</keyword>
<evidence type="ECO:0000256" key="7">
    <source>
        <dbReference type="ARBA" id="ARBA00032251"/>
    </source>
</evidence>
<keyword evidence="5 10" id="KW-1133">Transmembrane helix</keyword>
<comment type="similarity">
    <text evidence="8">Belongs to the G-protein coupled receptor 1 family.</text>
</comment>
<evidence type="ECO:0000256" key="2">
    <source>
        <dbReference type="ARBA" id="ARBA00004370"/>
    </source>
</evidence>
<dbReference type="InterPro" id="IPR002120">
    <property type="entry name" value="TRH_rcpt_1"/>
</dbReference>
<evidence type="ECO:0000259" key="11">
    <source>
        <dbReference type="PROSITE" id="PS50262"/>
    </source>
</evidence>
<evidence type="ECO:0000256" key="9">
    <source>
        <dbReference type="SAM" id="MobiDB-lite"/>
    </source>
</evidence>
<dbReference type="RefSeq" id="XP_013403727.1">
    <property type="nucleotide sequence ID" value="XM_013548273.2"/>
</dbReference>
<dbReference type="PRINTS" id="PR00237">
    <property type="entry name" value="GPCRRHODOPSN"/>
</dbReference>
<keyword evidence="12" id="KW-1185">Reference proteome</keyword>
<feature type="transmembrane region" description="Helical" evidence="10">
    <location>
        <begin position="332"/>
        <end position="355"/>
    </location>
</feature>